<dbReference type="Pfam" id="PF04014">
    <property type="entry name" value="MazE_antitoxin"/>
    <property type="match status" value="1"/>
</dbReference>
<dbReference type="InterPro" id="IPR052731">
    <property type="entry name" value="B_subtilis_Trans_State_Reg"/>
</dbReference>
<dbReference type="Proteomes" id="UP000472971">
    <property type="component" value="Unassembled WGS sequence"/>
</dbReference>
<evidence type="ECO:0000313" key="4">
    <source>
        <dbReference type="EMBL" id="NEY80918.1"/>
    </source>
</evidence>
<dbReference type="PROSITE" id="PS51740">
    <property type="entry name" value="SPOVT_ABRB"/>
    <property type="match status" value="1"/>
</dbReference>
<dbReference type="PANTHER" id="PTHR36432">
    <property type="match status" value="1"/>
</dbReference>
<dbReference type="EMBL" id="JAAIWN010000008">
    <property type="protein sequence ID" value="NEY80918.1"/>
    <property type="molecule type" value="Genomic_DNA"/>
</dbReference>
<comment type="caution">
    <text evidence="4">The sequence shown here is derived from an EMBL/GenBank/DDBJ whole genome shotgun (WGS) entry which is preliminary data.</text>
</comment>
<evidence type="ECO:0000313" key="5">
    <source>
        <dbReference type="Proteomes" id="UP000472971"/>
    </source>
</evidence>
<evidence type="ECO:0000259" key="2">
    <source>
        <dbReference type="PROSITE" id="PS51740"/>
    </source>
</evidence>
<dbReference type="PANTHER" id="PTHR36432:SF4">
    <property type="entry name" value="TRANSITION STATE REGULATOR ABH-RELATED"/>
    <property type="match status" value="1"/>
</dbReference>
<reference evidence="3 6" key="2">
    <citation type="submission" date="2020-07" db="EMBL/GenBank/DDBJ databases">
        <authorList>
            <person name="Feng H."/>
        </authorList>
    </citation>
    <scope>NUCLEOTIDE SEQUENCE [LARGE SCALE GENOMIC DNA]</scope>
    <source>
        <strain evidence="3">S-12</strain>
        <strain evidence="6">s-12</strain>
    </source>
</reference>
<dbReference type="InterPro" id="IPR007159">
    <property type="entry name" value="SpoVT-AbrB_dom"/>
</dbReference>
<dbReference type="AlphaFoldDB" id="A0A6B3VUK0"/>
<keyword evidence="5" id="KW-1185">Reference proteome</keyword>
<dbReference type="NCBIfam" id="TIGR01439">
    <property type="entry name" value="lp_hng_hel_AbrB"/>
    <property type="match status" value="1"/>
</dbReference>
<dbReference type="RefSeq" id="WP_163240797.1">
    <property type="nucleotide sequence ID" value="NZ_CP082780.1"/>
</dbReference>
<evidence type="ECO:0000256" key="1">
    <source>
        <dbReference type="PROSITE-ProRule" id="PRU01076"/>
    </source>
</evidence>
<dbReference type="GO" id="GO:0003677">
    <property type="term" value="F:DNA binding"/>
    <property type="evidence" value="ECO:0007669"/>
    <property type="project" value="UniProtKB-UniRule"/>
</dbReference>
<gene>
    <name evidence="4" type="ORF">G4D64_05110</name>
    <name evidence="3" type="ORF">H1Z61_05150</name>
</gene>
<protein>
    <submittedName>
        <fullName evidence="4">AbrB/MazE/SpoVT family DNA-binding domain-containing protein</fullName>
    </submittedName>
</protein>
<evidence type="ECO:0000313" key="3">
    <source>
        <dbReference type="EMBL" id="MBA4536551.1"/>
    </source>
</evidence>
<feature type="domain" description="SpoVT-AbrB" evidence="2">
    <location>
        <begin position="5"/>
        <end position="50"/>
    </location>
</feature>
<dbReference type="Pfam" id="PF18277">
    <property type="entry name" value="AbrB_C"/>
    <property type="match status" value="1"/>
</dbReference>
<name>A0A6B3VUK0_9BACI</name>
<evidence type="ECO:0000313" key="6">
    <source>
        <dbReference type="Proteomes" id="UP000570010"/>
    </source>
</evidence>
<proteinExistence type="predicted"/>
<dbReference type="Gene3D" id="2.10.260.10">
    <property type="match status" value="1"/>
</dbReference>
<dbReference type="InterPro" id="IPR040678">
    <property type="entry name" value="AbrB_C"/>
</dbReference>
<keyword evidence="1 4" id="KW-0238">DNA-binding</keyword>
<dbReference type="SUPFAM" id="SSF89447">
    <property type="entry name" value="AbrB/MazE/MraZ-like"/>
    <property type="match status" value="1"/>
</dbReference>
<dbReference type="SMART" id="SM00966">
    <property type="entry name" value="SpoVT_AbrB"/>
    <property type="match status" value="1"/>
</dbReference>
<reference evidence="4 5" key="1">
    <citation type="submission" date="2020-02" db="EMBL/GenBank/DDBJ databases">
        <title>Bacillus aquiflavi sp. nov., isolated from yellow water of strong flavor Chinese baijiu in Yibin region of China.</title>
        <authorList>
            <person name="Xie J."/>
        </authorList>
    </citation>
    <scope>NUCLEOTIDE SEQUENCE [LARGE SCALE GENOMIC DNA]</scope>
    <source>
        <strain evidence="4 5">3H-10</strain>
    </source>
</reference>
<accession>A0A6B3VUK0</accession>
<dbReference type="Proteomes" id="UP000570010">
    <property type="component" value="Unassembled WGS sequence"/>
</dbReference>
<dbReference type="EMBL" id="JACEIO010000008">
    <property type="protein sequence ID" value="MBA4536551.1"/>
    <property type="molecule type" value="Genomic_DNA"/>
</dbReference>
<organism evidence="4 5">
    <name type="scientific">Bacillus aquiflavi</name>
    <dbReference type="NCBI Taxonomy" id="2672567"/>
    <lineage>
        <taxon>Bacteria</taxon>
        <taxon>Bacillati</taxon>
        <taxon>Bacillota</taxon>
        <taxon>Bacilli</taxon>
        <taxon>Bacillales</taxon>
        <taxon>Bacillaceae</taxon>
        <taxon>Bacillus</taxon>
    </lineage>
</organism>
<sequence>MKPTGIVRKIDELGRIVIPVELRRSLSLEIKDPIEIFVDDDKIILRKYVVNNACDITGIISNDNVSLVNGKISLSREGAEILLKELQNIKN</sequence>
<dbReference type="InterPro" id="IPR037914">
    <property type="entry name" value="SpoVT-AbrB_sf"/>
</dbReference>